<feature type="binding site" evidence="6">
    <location>
        <position position="168"/>
    </location>
    <ligand>
        <name>L-ornithine</name>
        <dbReference type="ChEBI" id="CHEBI:46911"/>
    </ligand>
</feature>
<dbReference type="GO" id="GO:0004585">
    <property type="term" value="F:ornithine carbamoyltransferase activity"/>
    <property type="evidence" value="ECO:0007669"/>
    <property type="project" value="UniProtKB-UniRule"/>
</dbReference>
<evidence type="ECO:0000256" key="6">
    <source>
        <dbReference type="HAMAP-Rule" id="MF_01109"/>
    </source>
</evidence>
<comment type="subcellular location">
    <subcellularLocation>
        <location evidence="6">Cytoplasm</location>
    </subcellularLocation>
</comment>
<dbReference type="EC" id="2.1.3.3" evidence="3 6"/>
<dbReference type="FunFam" id="3.40.50.1370:FF:000008">
    <property type="entry name" value="Ornithine carbamoyltransferase"/>
    <property type="match status" value="1"/>
</dbReference>
<feature type="domain" description="Aspartate/ornithine carbamoyltransferase carbamoyl-P binding" evidence="8">
    <location>
        <begin position="8"/>
        <end position="148"/>
    </location>
</feature>
<dbReference type="EMBL" id="JXZB01000001">
    <property type="protein sequence ID" value="KIQ66403.1"/>
    <property type="molecule type" value="Genomic_DNA"/>
</dbReference>
<dbReference type="InterPro" id="IPR006131">
    <property type="entry name" value="Asp_carbamoyltransf_Asp/Orn-bd"/>
</dbReference>
<organism evidence="9 10">
    <name type="scientific">Kitasatospora griseola</name>
    <name type="common">Streptomyces griseolosporeus</name>
    <dbReference type="NCBI Taxonomy" id="2064"/>
    <lineage>
        <taxon>Bacteria</taxon>
        <taxon>Bacillati</taxon>
        <taxon>Actinomycetota</taxon>
        <taxon>Actinomycetes</taxon>
        <taxon>Kitasatosporales</taxon>
        <taxon>Streptomycetaceae</taxon>
        <taxon>Kitasatospora</taxon>
    </lineage>
</organism>
<reference evidence="9 10" key="1">
    <citation type="submission" date="2015-02" db="EMBL/GenBank/DDBJ databases">
        <title>Draft genome sequence of Kitasatospora griseola MF730-N6, a bafilomycin, terpentecin and satosporin producer.</title>
        <authorList>
            <person name="Arens J.C."/>
            <person name="Haltli B."/>
            <person name="Kerr R.G."/>
        </authorList>
    </citation>
    <scope>NUCLEOTIDE SEQUENCE [LARGE SCALE GENOMIC DNA]</scope>
    <source>
        <strain evidence="9 10">MF730-N6</strain>
    </source>
</reference>
<feature type="binding site" evidence="6">
    <location>
        <position position="319"/>
    </location>
    <ligand>
        <name>carbamoyl phosphate</name>
        <dbReference type="ChEBI" id="CHEBI:58228"/>
    </ligand>
</feature>
<keyword evidence="6" id="KW-0963">Cytoplasm</keyword>
<feature type="domain" description="Aspartate/ornithine carbamoyltransferase Asp/Orn-binding" evidence="7">
    <location>
        <begin position="156"/>
        <end position="329"/>
    </location>
</feature>
<accession>A0A0D0Q5P2</accession>
<dbReference type="Gene3D" id="3.40.50.1370">
    <property type="entry name" value="Aspartate/ornithine carbamoyltransferase"/>
    <property type="match status" value="2"/>
</dbReference>
<dbReference type="PANTHER" id="PTHR45753:SF2">
    <property type="entry name" value="ORNITHINE CARBAMOYLTRANSFERASE"/>
    <property type="match status" value="1"/>
</dbReference>
<dbReference type="HAMAP" id="MF_01109">
    <property type="entry name" value="OTCase"/>
    <property type="match status" value="1"/>
</dbReference>
<evidence type="ECO:0000313" key="9">
    <source>
        <dbReference type="EMBL" id="KIQ66403.1"/>
    </source>
</evidence>
<evidence type="ECO:0000256" key="3">
    <source>
        <dbReference type="ARBA" id="ARBA00013007"/>
    </source>
</evidence>
<evidence type="ECO:0000256" key="4">
    <source>
        <dbReference type="ARBA" id="ARBA00022679"/>
    </source>
</evidence>
<dbReference type="InterPro" id="IPR006130">
    <property type="entry name" value="Asp/Orn_carbamoylTrfase"/>
</dbReference>
<feature type="binding site" evidence="6">
    <location>
        <begin position="274"/>
        <end position="275"/>
    </location>
    <ligand>
        <name>carbamoyl phosphate</name>
        <dbReference type="ChEBI" id="CHEBI:58228"/>
    </ligand>
</feature>
<dbReference type="InterPro" id="IPR036901">
    <property type="entry name" value="Asp/Orn_carbamoylTrfase_sf"/>
</dbReference>
<dbReference type="STRING" id="2064.TR51_01935"/>
<comment type="similarity">
    <text evidence="2 6">Belongs to the aspartate/ornithine carbamoyltransferase superfamily. OTCase family.</text>
</comment>
<dbReference type="PRINTS" id="PR00102">
    <property type="entry name" value="OTCASE"/>
</dbReference>
<sequence length="334" mass="36761">MNIDLNGRHWLRELDFTAAEIHHLLDLAAELKAAKRAGTETPRLTGRRIALIFEKASTRTRCAFEVAAADQGATTTYLGPDGSHIGHKESIADTARVLGRMYDGIEYRGFAQQTVTDLAQHAGVPVFNGLTDECHPTQSLCDVFTMREHSGKPVQEISFCYLGDARNNTANSLLMMGSLLGMDVRVAAPRELWPAPALVDECRRLARDSGARITLGDEVEEAVRGADYLYTDVWVSMGENHDQWPERIAQLLPYQVNAKTLAATGNPDTAFLHCLPALHDRRTDLGAELAEEHGLDGLEVTDEVFESPASLVFDQAENRMHTIKAILVATLGRD</sequence>
<name>A0A0D0Q5P2_KITGR</name>
<feature type="binding site" evidence="6">
    <location>
        <position position="108"/>
    </location>
    <ligand>
        <name>carbamoyl phosphate</name>
        <dbReference type="ChEBI" id="CHEBI:58228"/>
    </ligand>
</feature>
<evidence type="ECO:0000259" key="7">
    <source>
        <dbReference type="Pfam" id="PF00185"/>
    </source>
</evidence>
<feature type="binding site" evidence="6">
    <location>
        <begin position="236"/>
        <end position="237"/>
    </location>
    <ligand>
        <name>L-ornithine</name>
        <dbReference type="ChEBI" id="CHEBI:46911"/>
    </ligand>
</feature>
<dbReference type="PATRIC" id="fig|2064.6.peg.441"/>
<comment type="catalytic activity">
    <reaction evidence="5 6">
        <text>carbamoyl phosphate + L-ornithine = L-citrulline + phosphate + H(+)</text>
        <dbReference type="Rhea" id="RHEA:19513"/>
        <dbReference type="ChEBI" id="CHEBI:15378"/>
        <dbReference type="ChEBI" id="CHEBI:43474"/>
        <dbReference type="ChEBI" id="CHEBI:46911"/>
        <dbReference type="ChEBI" id="CHEBI:57743"/>
        <dbReference type="ChEBI" id="CHEBI:58228"/>
        <dbReference type="EC" id="2.1.3.3"/>
    </reaction>
</comment>
<dbReference type="RefSeq" id="WP_043907584.1">
    <property type="nucleotide sequence ID" value="NZ_JXZB01000001.1"/>
</dbReference>
<feature type="binding site" evidence="6">
    <location>
        <position position="232"/>
    </location>
    <ligand>
        <name>L-ornithine</name>
        <dbReference type="ChEBI" id="CHEBI:46911"/>
    </ligand>
</feature>
<keyword evidence="10" id="KW-1185">Reference proteome</keyword>
<dbReference type="InterPro" id="IPR024904">
    <property type="entry name" value="OTCase_ArgI"/>
</dbReference>
<keyword evidence="4 6" id="KW-0808">Transferase</keyword>
<comment type="caution">
    <text evidence="6">Lacks conserved residue(s) required for the propagation of feature annotation.</text>
</comment>
<dbReference type="Pfam" id="PF00185">
    <property type="entry name" value="OTCace"/>
    <property type="match status" value="1"/>
</dbReference>
<dbReference type="PRINTS" id="PR00100">
    <property type="entry name" value="AOTCASE"/>
</dbReference>
<dbReference type="Pfam" id="PF02729">
    <property type="entry name" value="OTCace_N"/>
    <property type="match status" value="1"/>
</dbReference>
<dbReference type="SUPFAM" id="SSF53671">
    <property type="entry name" value="Aspartate/ornithine carbamoyltransferase"/>
    <property type="match status" value="1"/>
</dbReference>
<feature type="binding site" evidence="6">
    <location>
        <begin position="135"/>
        <end position="138"/>
    </location>
    <ligand>
        <name>carbamoyl phosphate</name>
        <dbReference type="ChEBI" id="CHEBI:58228"/>
    </ligand>
</feature>
<dbReference type="InterPro" id="IPR002292">
    <property type="entry name" value="Orn/put_carbamltrans"/>
</dbReference>
<dbReference type="GO" id="GO:0016597">
    <property type="term" value="F:amino acid binding"/>
    <property type="evidence" value="ECO:0007669"/>
    <property type="project" value="InterPro"/>
</dbReference>
<dbReference type="InterPro" id="IPR006132">
    <property type="entry name" value="Asp/Orn_carbamoyltranf_P-bd"/>
</dbReference>
<dbReference type="GO" id="GO:0042450">
    <property type="term" value="P:L-arginine biosynthetic process via ornithine"/>
    <property type="evidence" value="ECO:0007669"/>
    <property type="project" value="UniProtKB-UniRule"/>
</dbReference>
<dbReference type="Proteomes" id="UP000032066">
    <property type="component" value="Unassembled WGS sequence"/>
</dbReference>
<evidence type="ECO:0000256" key="2">
    <source>
        <dbReference type="ARBA" id="ARBA00007805"/>
    </source>
</evidence>
<gene>
    <name evidence="9" type="ORF">TR51_01935</name>
</gene>
<feature type="binding site" evidence="6">
    <location>
        <begin position="57"/>
        <end position="60"/>
    </location>
    <ligand>
        <name>carbamoyl phosphate</name>
        <dbReference type="ChEBI" id="CHEBI:58228"/>
    </ligand>
</feature>
<proteinExistence type="inferred from homology"/>
<comment type="caution">
    <text evidence="9">The sequence shown here is derived from an EMBL/GenBank/DDBJ whole genome shotgun (WGS) entry which is preliminary data.</text>
</comment>
<comment type="function">
    <text evidence="1">Reversibly catalyzes the transfer of the carbamoyl group from carbamoyl phosphate (CP) to the N(epsilon) atom of ornithine (ORN) to produce L-citrulline.</text>
</comment>
<evidence type="ECO:0000256" key="1">
    <source>
        <dbReference type="ARBA" id="ARBA00003822"/>
    </source>
</evidence>
<dbReference type="NCBIfam" id="NF001986">
    <property type="entry name" value="PRK00779.1"/>
    <property type="match status" value="1"/>
</dbReference>
<dbReference type="NCBIfam" id="TIGR00658">
    <property type="entry name" value="orni_carb_tr"/>
    <property type="match status" value="1"/>
</dbReference>
<protein>
    <recommendedName>
        <fullName evidence="3 6">Ornithine carbamoyltransferase</fullName>
        <shortName evidence="6">OTCase</shortName>
        <ecNumber evidence="3 6">2.1.3.3</ecNumber>
    </recommendedName>
</protein>
<evidence type="ECO:0000313" key="10">
    <source>
        <dbReference type="Proteomes" id="UP000032066"/>
    </source>
</evidence>
<dbReference type="OrthoDB" id="9802587at2"/>
<evidence type="ECO:0000256" key="5">
    <source>
        <dbReference type="ARBA" id="ARBA00048772"/>
    </source>
</evidence>
<evidence type="ECO:0000259" key="8">
    <source>
        <dbReference type="Pfam" id="PF02729"/>
    </source>
</evidence>
<dbReference type="GO" id="GO:0005737">
    <property type="term" value="C:cytoplasm"/>
    <property type="evidence" value="ECO:0007669"/>
    <property type="project" value="UniProtKB-SubCell"/>
</dbReference>
<dbReference type="AlphaFoldDB" id="A0A0D0Q5P2"/>
<dbReference type="PANTHER" id="PTHR45753">
    <property type="entry name" value="ORNITHINE CARBAMOYLTRANSFERASE, MITOCHONDRIAL"/>
    <property type="match status" value="1"/>
</dbReference>
<dbReference type="GO" id="GO:0019240">
    <property type="term" value="P:citrulline biosynthetic process"/>
    <property type="evidence" value="ECO:0007669"/>
    <property type="project" value="TreeGrafter"/>
</dbReference>
<dbReference type="PROSITE" id="PS00097">
    <property type="entry name" value="CARBAMOYLTRANSFERASE"/>
    <property type="match status" value="1"/>
</dbReference>